<feature type="transmembrane region" description="Helical" evidence="1">
    <location>
        <begin position="135"/>
        <end position="156"/>
    </location>
</feature>
<sequence>MDDEQESASNRLAAETFMPMMVEAFHDGLREAGSLSRWLLATLVAINGAAAISMLSLKFAPAAKLGSASAFLIGILAAIGAGCWSLFSFKRVTAGAGTMLAYWLSVANDGPRIEVLEATMKKHFEQAIGSRGTHVFVLISILAFLLGCGLAGWGLIRDR</sequence>
<keyword evidence="1" id="KW-0472">Membrane</keyword>
<protein>
    <submittedName>
        <fullName evidence="2">Uncharacterized protein</fullName>
    </submittedName>
</protein>
<gene>
    <name evidence="2" type="ORF">RQX22_14930</name>
</gene>
<keyword evidence="1" id="KW-0812">Transmembrane</keyword>
<dbReference type="Proteomes" id="UP001259572">
    <property type="component" value="Unassembled WGS sequence"/>
</dbReference>
<feature type="transmembrane region" description="Helical" evidence="1">
    <location>
        <begin position="69"/>
        <end position="87"/>
    </location>
</feature>
<reference evidence="2 3" key="1">
    <citation type="submission" date="2023-05" db="EMBL/GenBank/DDBJ databases">
        <authorList>
            <person name="Guo Y."/>
        </authorList>
    </citation>
    <scope>NUCLEOTIDE SEQUENCE [LARGE SCALE GENOMIC DNA]</scope>
    <source>
        <strain evidence="2 3">GR2756</strain>
    </source>
</reference>
<evidence type="ECO:0000313" key="3">
    <source>
        <dbReference type="Proteomes" id="UP001259572"/>
    </source>
</evidence>
<evidence type="ECO:0000313" key="2">
    <source>
        <dbReference type="EMBL" id="MDT9600253.1"/>
    </source>
</evidence>
<organism evidence="2 3">
    <name type="scientific">Sphingosinicella rhizophila</name>
    <dbReference type="NCBI Taxonomy" id="3050082"/>
    <lineage>
        <taxon>Bacteria</taxon>
        <taxon>Pseudomonadati</taxon>
        <taxon>Pseudomonadota</taxon>
        <taxon>Alphaproteobacteria</taxon>
        <taxon>Sphingomonadales</taxon>
        <taxon>Sphingosinicellaceae</taxon>
        <taxon>Sphingosinicella</taxon>
    </lineage>
</organism>
<feature type="transmembrane region" description="Helical" evidence="1">
    <location>
        <begin position="38"/>
        <end position="57"/>
    </location>
</feature>
<dbReference type="RefSeq" id="WP_315727353.1">
    <property type="nucleotide sequence ID" value="NZ_JAVUPU010000008.1"/>
</dbReference>
<evidence type="ECO:0000256" key="1">
    <source>
        <dbReference type="SAM" id="Phobius"/>
    </source>
</evidence>
<comment type="caution">
    <text evidence="2">The sequence shown here is derived from an EMBL/GenBank/DDBJ whole genome shotgun (WGS) entry which is preliminary data.</text>
</comment>
<keyword evidence="3" id="KW-1185">Reference proteome</keyword>
<accession>A0ABU3QB58</accession>
<name>A0ABU3QB58_9SPHN</name>
<dbReference type="EMBL" id="JAVUPU010000008">
    <property type="protein sequence ID" value="MDT9600253.1"/>
    <property type="molecule type" value="Genomic_DNA"/>
</dbReference>
<keyword evidence="1" id="KW-1133">Transmembrane helix</keyword>
<proteinExistence type="predicted"/>